<feature type="region of interest" description="Disordered" evidence="1">
    <location>
        <begin position="78"/>
        <end position="117"/>
    </location>
</feature>
<dbReference type="EMBL" id="PSUL01000028">
    <property type="protein sequence ID" value="PPF11998.1"/>
    <property type="molecule type" value="Genomic_DNA"/>
</dbReference>
<gene>
    <name evidence="2" type="ORF">C5C04_11305</name>
</gene>
<organism evidence="2 3">
    <name type="scientific">Rathayibacter rathayi</name>
    <name type="common">Corynebacterium rathayi</name>
    <dbReference type="NCBI Taxonomy" id="33887"/>
    <lineage>
        <taxon>Bacteria</taxon>
        <taxon>Bacillati</taxon>
        <taxon>Actinomycetota</taxon>
        <taxon>Actinomycetes</taxon>
        <taxon>Micrococcales</taxon>
        <taxon>Microbacteriaceae</taxon>
        <taxon>Rathayibacter</taxon>
    </lineage>
</organism>
<dbReference type="Pfam" id="PF02586">
    <property type="entry name" value="SRAP"/>
    <property type="match status" value="1"/>
</dbReference>
<dbReference type="Proteomes" id="UP000237881">
    <property type="component" value="Unassembled WGS sequence"/>
</dbReference>
<reference evidence="2 3" key="1">
    <citation type="submission" date="2018-02" db="EMBL/GenBank/DDBJ databases">
        <title>Bacteriophage NCPPB3778 and a type I-E CRISPR drive the evolution of the US Biological Select Agent, Rathayibacter toxicus.</title>
        <authorList>
            <person name="Davis E.W.II."/>
            <person name="Tabima J.F."/>
            <person name="Weisberg A.J."/>
            <person name="Lopes L.D."/>
            <person name="Wiseman M.S."/>
            <person name="Wiseman M.S."/>
            <person name="Pupko T."/>
            <person name="Belcher M.S."/>
            <person name="Sechler A.J."/>
            <person name="Tancos M.A."/>
            <person name="Schroeder B.K."/>
            <person name="Murray T.D."/>
            <person name="Luster D.G."/>
            <person name="Schneider W.L."/>
            <person name="Rogers E."/>
            <person name="Andreote F.D."/>
            <person name="Grunwald N.J."/>
            <person name="Putnam M.L."/>
            <person name="Chang J.H."/>
        </authorList>
    </citation>
    <scope>NUCLEOTIDE SEQUENCE [LARGE SCALE GENOMIC DNA]</scope>
    <source>
        <strain evidence="2 3">AY1I9</strain>
    </source>
</reference>
<sequence>MDSETDELIREFVAAGGHAEDWAPDYSVAPTDIAPIVRERVHDGERERELEFASWGFTPSWSTGTSTGKRPSLINARLESVATPGCSRRSPDGAGHSAPAPALPPPSPEDPSAHQER</sequence>
<comment type="caution">
    <text evidence="2">The sequence shown here is derived from an EMBL/GenBank/DDBJ whole genome shotgun (WGS) entry which is preliminary data.</text>
</comment>
<dbReference type="InterPro" id="IPR036590">
    <property type="entry name" value="SRAP-like"/>
</dbReference>
<evidence type="ECO:0000313" key="3">
    <source>
        <dbReference type="Proteomes" id="UP000237881"/>
    </source>
</evidence>
<protein>
    <submittedName>
        <fullName evidence="2">Uncharacterized protein</fullName>
    </submittedName>
</protein>
<evidence type="ECO:0000256" key="1">
    <source>
        <dbReference type="SAM" id="MobiDB-lite"/>
    </source>
</evidence>
<dbReference type="AlphaFoldDB" id="A0ABD6W6M8"/>
<accession>A0ABD6W6M8</accession>
<evidence type="ECO:0000313" key="2">
    <source>
        <dbReference type="EMBL" id="PPF11998.1"/>
    </source>
</evidence>
<name>A0ABD6W6M8_RATRA</name>
<dbReference type="RefSeq" id="WP_104249148.1">
    <property type="nucleotide sequence ID" value="NZ_PSUD01000010.1"/>
</dbReference>
<dbReference type="SUPFAM" id="SSF143081">
    <property type="entry name" value="BB1717-like"/>
    <property type="match status" value="1"/>
</dbReference>
<dbReference type="Gene3D" id="3.90.1680.10">
    <property type="entry name" value="SOS response associated peptidase-like"/>
    <property type="match status" value="1"/>
</dbReference>
<dbReference type="InterPro" id="IPR003738">
    <property type="entry name" value="SRAP"/>
</dbReference>
<proteinExistence type="predicted"/>